<proteinExistence type="predicted"/>
<dbReference type="SUPFAM" id="SSF46785">
    <property type="entry name" value="Winged helix' DNA-binding domain"/>
    <property type="match status" value="1"/>
</dbReference>
<dbReference type="Proteomes" id="UP000179059">
    <property type="component" value="Unassembled WGS sequence"/>
</dbReference>
<keyword evidence="2" id="KW-0804">Transcription</keyword>
<organism evidence="4 5">
    <name type="scientific">Candidatus Liptonbacteria bacterium RIFCSPHIGHO2_01_FULL_57_28</name>
    <dbReference type="NCBI Taxonomy" id="1798647"/>
    <lineage>
        <taxon>Bacteria</taxon>
        <taxon>Candidatus Liptoniibacteriota</taxon>
    </lineage>
</organism>
<dbReference type="InterPro" id="IPR036390">
    <property type="entry name" value="WH_DNA-bd_sf"/>
</dbReference>
<dbReference type="AlphaFoldDB" id="A0A1G2CA76"/>
<dbReference type="Gene3D" id="1.10.10.10">
    <property type="entry name" value="Winged helix-like DNA-binding domain superfamily/Winged helix DNA-binding domain"/>
    <property type="match status" value="1"/>
</dbReference>
<dbReference type="InterPro" id="IPR001034">
    <property type="entry name" value="DeoR_HTH"/>
</dbReference>
<comment type="caution">
    <text evidence="4">The sequence shown here is derived from an EMBL/GenBank/DDBJ whole genome shotgun (WGS) entry which is preliminary data.</text>
</comment>
<evidence type="ECO:0000256" key="2">
    <source>
        <dbReference type="ARBA" id="ARBA00023163"/>
    </source>
</evidence>
<reference evidence="4 5" key="1">
    <citation type="journal article" date="2016" name="Nat. Commun.">
        <title>Thousands of microbial genomes shed light on interconnected biogeochemical processes in an aquifer system.</title>
        <authorList>
            <person name="Anantharaman K."/>
            <person name="Brown C.T."/>
            <person name="Hug L.A."/>
            <person name="Sharon I."/>
            <person name="Castelle C.J."/>
            <person name="Probst A.J."/>
            <person name="Thomas B.C."/>
            <person name="Singh A."/>
            <person name="Wilkins M.J."/>
            <person name="Karaoz U."/>
            <person name="Brodie E.L."/>
            <person name="Williams K.H."/>
            <person name="Hubbard S.S."/>
            <person name="Banfield J.F."/>
        </authorList>
    </citation>
    <scope>NUCLEOTIDE SEQUENCE [LARGE SCALE GENOMIC DNA]</scope>
</reference>
<protein>
    <recommendedName>
        <fullName evidence="3">HTH deoR-type domain-containing protein</fullName>
    </recommendedName>
</protein>
<dbReference type="SMART" id="SM00420">
    <property type="entry name" value="HTH_DEOR"/>
    <property type="match status" value="1"/>
</dbReference>
<feature type="domain" description="HTH deoR-type" evidence="3">
    <location>
        <begin position="136"/>
        <end position="192"/>
    </location>
</feature>
<gene>
    <name evidence="4" type="ORF">A2855_00445</name>
</gene>
<accession>A0A1G2CA76</accession>
<dbReference type="GO" id="GO:0003700">
    <property type="term" value="F:DNA-binding transcription factor activity"/>
    <property type="evidence" value="ECO:0007669"/>
    <property type="project" value="InterPro"/>
</dbReference>
<dbReference type="InterPro" id="IPR036388">
    <property type="entry name" value="WH-like_DNA-bd_sf"/>
</dbReference>
<dbReference type="EMBL" id="MHKX01000027">
    <property type="protein sequence ID" value="OGY97689.1"/>
    <property type="molecule type" value="Genomic_DNA"/>
</dbReference>
<dbReference type="STRING" id="1798647.A2855_00445"/>
<evidence type="ECO:0000256" key="1">
    <source>
        <dbReference type="ARBA" id="ARBA00023015"/>
    </source>
</evidence>
<name>A0A1G2CA76_9BACT</name>
<evidence type="ECO:0000313" key="5">
    <source>
        <dbReference type="Proteomes" id="UP000179059"/>
    </source>
</evidence>
<keyword evidence="1" id="KW-0805">Transcription regulation</keyword>
<dbReference type="PROSITE" id="PS51000">
    <property type="entry name" value="HTH_DEOR_2"/>
    <property type="match status" value="1"/>
</dbReference>
<evidence type="ECO:0000259" key="3">
    <source>
        <dbReference type="PROSITE" id="PS51000"/>
    </source>
</evidence>
<dbReference type="Pfam" id="PF08220">
    <property type="entry name" value="HTH_DeoR"/>
    <property type="match status" value="1"/>
</dbReference>
<sequence length="212" mass="23397">MHTPLDPAAKKAYEITYAMFRVAAAAPSRALAGLMEKEALNLLRGAVGNFQDEYRNALGIIHYLIALGRDTNNIHNDNVALLVQQLDALESLLRDRSMNAVSPTDLSQIFAASNVVEPAKSLPKVRQTPQVNSIAASERQQRILERIRQSGNCRTRDLQEVLPDLSERTLRYDLQRLIEDGKIERGGGGGPASWYRIKEASQQSNVFGGASL</sequence>
<evidence type="ECO:0000313" key="4">
    <source>
        <dbReference type="EMBL" id="OGY97689.1"/>
    </source>
</evidence>